<feature type="region of interest" description="Disordered" evidence="1">
    <location>
        <begin position="31"/>
        <end position="77"/>
    </location>
</feature>
<evidence type="ECO:0008006" key="5">
    <source>
        <dbReference type="Google" id="ProtNLM"/>
    </source>
</evidence>
<evidence type="ECO:0000256" key="1">
    <source>
        <dbReference type="SAM" id="MobiDB-lite"/>
    </source>
</evidence>
<proteinExistence type="predicted"/>
<dbReference type="EMBL" id="FPJG01000006">
    <property type="protein sequence ID" value="SFW89048.1"/>
    <property type="molecule type" value="Genomic_DNA"/>
</dbReference>
<sequence length="191" mass="19507">MNESFVRRARKLSVAGAGAILVGLTMSACSSAPVPAPTPTPSAAPTATASTATAAAPAPTAAAPAADQAGRPVAPHQPVPVLGRPWGPYQHGYGTVRPGLIDNGGDASAVISHVHWRTWGGETATGSGTASFVPDGEPLAAAVPKTATIEAWDLGTCDGKLMYRAVGWFFPGEQLDKHEHIDLCTGEYVKS</sequence>
<dbReference type="STRING" id="546364.SAMN04489730_7137"/>
<dbReference type="PROSITE" id="PS51257">
    <property type="entry name" value="PROKAR_LIPOPROTEIN"/>
    <property type="match status" value="1"/>
</dbReference>
<evidence type="ECO:0000256" key="2">
    <source>
        <dbReference type="SAM" id="SignalP"/>
    </source>
</evidence>
<organism evidence="3 4">
    <name type="scientific">Amycolatopsis australiensis</name>
    <dbReference type="NCBI Taxonomy" id="546364"/>
    <lineage>
        <taxon>Bacteria</taxon>
        <taxon>Bacillati</taxon>
        <taxon>Actinomycetota</taxon>
        <taxon>Actinomycetes</taxon>
        <taxon>Pseudonocardiales</taxon>
        <taxon>Pseudonocardiaceae</taxon>
        <taxon>Amycolatopsis</taxon>
    </lineage>
</organism>
<gene>
    <name evidence="3" type="ORF">SAMN04489730_7137</name>
</gene>
<name>A0A1K1SXE0_9PSEU</name>
<evidence type="ECO:0000313" key="3">
    <source>
        <dbReference type="EMBL" id="SFW89048.1"/>
    </source>
</evidence>
<protein>
    <recommendedName>
        <fullName evidence="5">Lipoprotein</fullName>
    </recommendedName>
</protein>
<keyword evidence="2" id="KW-0732">Signal</keyword>
<dbReference type="Proteomes" id="UP000182740">
    <property type="component" value="Unassembled WGS sequence"/>
</dbReference>
<dbReference type="RefSeq" id="WP_072480331.1">
    <property type="nucleotide sequence ID" value="NZ_FPJG01000006.1"/>
</dbReference>
<feature type="compositionally biased region" description="Low complexity" evidence="1">
    <location>
        <begin position="43"/>
        <end position="66"/>
    </location>
</feature>
<feature type="signal peptide" evidence="2">
    <location>
        <begin position="1"/>
        <end position="32"/>
    </location>
</feature>
<reference evidence="4" key="1">
    <citation type="submission" date="2016-11" db="EMBL/GenBank/DDBJ databases">
        <authorList>
            <person name="Varghese N."/>
            <person name="Submissions S."/>
        </authorList>
    </citation>
    <scope>NUCLEOTIDE SEQUENCE [LARGE SCALE GENOMIC DNA]</scope>
    <source>
        <strain evidence="4">DSM 44671</strain>
    </source>
</reference>
<accession>A0A1K1SXE0</accession>
<evidence type="ECO:0000313" key="4">
    <source>
        <dbReference type="Proteomes" id="UP000182740"/>
    </source>
</evidence>
<dbReference type="AlphaFoldDB" id="A0A1K1SXE0"/>
<keyword evidence="4" id="KW-1185">Reference proteome</keyword>
<feature type="chain" id="PRO_5038414410" description="Lipoprotein" evidence="2">
    <location>
        <begin position="33"/>
        <end position="191"/>
    </location>
</feature>